<dbReference type="GO" id="GO:0003824">
    <property type="term" value="F:catalytic activity"/>
    <property type="evidence" value="ECO:0007669"/>
    <property type="project" value="InterPro"/>
</dbReference>
<dbReference type="Pfam" id="PF03473">
    <property type="entry name" value="MOSC"/>
    <property type="match status" value="1"/>
</dbReference>
<gene>
    <name evidence="2" type="ordered locus">Terro_3022</name>
</gene>
<dbReference type="InterPro" id="IPR011037">
    <property type="entry name" value="Pyrv_Knase-like_insert_dom_sf"/>
</dbReference>
<dbReference type="STRING" id="926566.Terro_3022"/>
<dbReference type="InterPro" id="IPR052353">
    <property type="entry name" value="Benzoxazolinone_Detox_Enz"/>
</dbReference>
<protein>
    <recommendedName>
        <fullName evidence="1">MOSC domain-containing protein</fullName>
    </recommendedName>
</protein>
<dbReference type="HOGENOM" id="CLU_082566_1_1_0"/>
<dbReference type="PANTHER" id="PTHR30212:SF2">
    <property type="entry name" value="PROTEIN YIIM"/>
    <property type="match status" value="1"/>
</dbReference>
<evidence type="ECO:0000259" key="1">
    <source>
        <dbReference type="PROSITE" id="PS51340"/>
    </source>
</evidence>
<dbReference type="Proteomes" id="UP000006056">
    <property type="component" value="Chromosome"/>
</dbReference>
<dbReference type="PANTHER" id="PTHR30212">
    <property type="entry name" value="PROTEIN YIIM"/>
    <property type="match status" value="1"/>
</dbReference>
<dbReference type="SUPFAM" id="SSF50800">
    <property type="entry name" value="PK beta-barrel domain-like"/>
    <property type="match status" value="1"/>
</dbReference>
<name>I3ZJ36_TERRK</name>
<accession>I3ZJ36</accession>
<evidence type="ECO:0000313" key="3">
    <source>
        <dbReference type="Proteomes" id="UP000006056"/>
    </source>
</evidence>
<dbReference type="Gene3D" id="2.40.33.20">
    <property type="entry name" value="PK beta-barrel domain-like"/>
    <property type="match status" value="1"/>
</dbReference>
<keyword evidence="3" id="KW-1185">Reference proteome</keyword>
<dbReference type="GO" id="GO:0030151">
    <property type="term" value="F:molybdenum ion binding"/>
    <property type="evidence" value="ECO:0007669"/>
    <property type="project" value="InterPro"/>
</dbReference>
<feature type="domain" description="MOSC" evidence="1">
    <location>
        <begin position="32"/>
        <end position="165"/>
    </location>
</feature>
<dbReference type="RefSeq" id="WP_014786518.1">
    <property type="nucleotide sequence ID" value="NC_018014.1"/>
</dbReference>
<organism evidence="2 3">
    <name type="scientific">Terriglobus roseus (strain DSM 18391 / NRRL B-41598 / KBS 63)</name>
    <dbReference type="NCBI Taxonomy" id="926566"/>
    <lineage>
        <taxon>Bacteria</taxon>
        <taxon>Pseudomonadati</taxon>
        <taxon>Acidobacteriota</taxon>
        <taxon>Terriglobia</taxon>
        <taxon>Terriglobales</taxon>
        <taxon>Acidobacteriaceae</taxon>
        <taxon>Terriglobus</taxon>
    </lineage>
</organism>
<dbReference type="eggNOG" id="COG2258">
    <property type="taxonomic scope" value="Bacteria"/>
</dbReference>
<evidence type="ECO:0000313" key="2">
    <source>
        <dbReference type="EMBL" id="AFL89254.1"/>
    </source>
</evidence>
<sequence>MMSQGFIQAVFTGRPREIVDDRGTWTSSICRDRTEGSVEVSLQGLLGDKVAQPYHGGPGAAICVHLADHYAFWKREYGIELPAGSVGENITLAGLRESEICVGDVVRVGTALAQVSGPRVPCANLARRIGRTDWVKLTIRENRTGFYMRVLEPGLLQETDRWVLEDRLNAAASVPDINSCMYLAFDRGLAQAMLDMAGLEEWWKEQARQKLVSAEHWTSSMQD</sequence>
<dbReference type="EMBL" id="CP003379">
    <property type="protein sequence ID" value="AFL89254.1"/>
    <property type="molecule type" value="Genomic_DNA"/>
</dbReference>
<dbReference type="PROSITE" id="PS51340">
    <property type="entry name" value="MOSC"/>
    <property type="match status" value="1"/>
</dbReference>
<dbReference type="KEGG" id="trs:Terro_3022"/>
<proteinExistence type="predicted"/>
<dbReference type="InterPro" id="IPR005302">
    <property type="entry name" value="MoCF_Sase_C"/>
</dbReference>
<reference evidence="2 3" key="1">
    <citation type="submission" date="2012-06" db="EMBL/GenBank/DDBJ databases">
        <title>Complete genome of Terriglobus roseus DSM 18391.</title>
        <authorList>
            <consortium name="US DOE Joint Genome Institute (JGI-PGF)"/>
            <person name="Lucas S."/>
            <person name="Copeland A."/>
            <person name="Lapidus A."/>
            <person name="Glavina del Rio T."/>
            <person name="Dalin E."/>
            <person name="Tice H."/>
            <person name="Bruce D."/>
            <person name="Goodwin L."/>
            <person name="Pitluck S."/>
            <person name="Peters L."/>
            <person name="Mikhailova N."/>
            <person name="Munk A.C.C."/>
            <person name="Kyrpides N."/>
            <person name="Mavromatis K."/>
            <person name="Ivanova N."/>
            <person name="Brettin T."/>
            <person name="Detter J.C."/>
            <person name="Han C."/>
            <person name="Larimer F."/>
            <person name="Land M."/>
            <person name="Hauser L."/>
            <person name="Markowitz V."/>
            <person name="Cheng J.-F."/>
            <person name="Hugenholtz P."/>
            <person name="Woyke T."/>
            <person name="Wu D."/>
            <person name="Brambilla E."/>
            <person name="Klenk H.-P."/>
            <person name="Eisen J.A."/>
        </authorList>
    </citation>
    <scope>NUCLEOTIDE SEQUENCE [LARGE SCALE GENOMIC DNA]</scope>
    <source>
        <strain evidence="3">DSM 18391 / NRRL B-41598 / KBS 63</strain>
    </source>
</reference>
<dbReference type="GO" id="GO:0030170">
    <property type="term" value="F:pyridoxal phosphate binding"/>
    <property type="evidence" value="ECO:0007669"/>
    <property type="project" value="InterPro"/>
</dbReference>
<dbReference type="AlphaFoldDB" id="I3ZJ36"/>